<proteinExistence type="inferred from homology"/>
<evidence type="ECO:0000256" key="2">
    <source>
        <dbReference type="ARBA" id="ARBA00022472"/>
    </source>
</evidence>
<keyword evidence="2" id="KW-0805">Transcription regulation</keyword>
<dbReference type="OrthoDB" id="10615566at2759"/>
<comment type="similarity">
    <text evidence="1">Belongs to the mTERF family.</text>
</comment>
<feature type="compositionally biased region" description="Low complexity" evidence="4">
    <location>
        <begin position="334"/>
        <end position="352"/>
    </location>
</feature>
<accession>A0A250XG13</accession>
<evidence type="ECO:0000256" key="3">
    <source>
        <dbReference type="ARBA" id="ARBA00022946"/>
    </source>
</evidence>
<dbReference type="GO" id="GO:0003676">
    <property type="term" value="F:nucleic acid binding"/>
    <property type="evidence" value="ECO:0007669"/>
    <property type="project" value="InterPro"/>
</dbReference>
<dbReference type="Gene3D" id="1.25.70.10">
    <property type="entry name" value="Transcription termination factor 3, mitochondrial"/>
    <property type="match status" value="1"/>
</dbReference>
<dbReference type="GO" id="GO:0006353">
    <property type="term" value="P:DNA-templated transcription termination"/>
    <property type="evidence" value="ECO:0007669"/>
    <property type="project" value="UniProtKB-KW"/>
</dbReference>
<evidence type="ECO:0000313" key="5">
    <source>
        <dbReference type="EMBL" id="GAX81849.1"/>
    </source>
</evidence>
<feature type="region of interest" description="Disordered" evidence="4">
    <location>
        <begin position="138"/>
        <end position="158"/>
    </location>
</feature>
<evidence type="ECO:0000256" key="4">
    <source>
        <dbReference type="SAM" id="MobiDB-lite"/>
    </source>
</evidence>
<sequence>MRHAHHSSAHHAGDCSTSSPSFAHVRNPCSWSSWKTRSQLLNPKNPDPMNAIIQTGVLRSDYCVHSRRQSPLCRAAAAVVAVSPPSSEFADANDCRNISDEMLLRLPSVPSMRETLKNPPHSVLSELTFEPLDADTFRNWPPLSTDSDSPDSSATVPEDIPQTREQAAGVGSGQSLRVHLSPEERAAGVGSGQSLRVHLSPEERAMLQQALSGSVMDTFDVEEVTPSHKALEVAAESVNRKSSSSLTTAPTPKAVSRKLEAAAHCSVSTTVSVTVPASQTAVPASQTAVPVTQTAVPVTQIAVPAADKNSDRIKALVHRFLKVPVDDTSVKAGTSTTSTTPTSTTSTVNSSTLRLKAGEGKAAAAKRSLAPQQDAAAPASRIRSALNKVTARKGSSATASSSISLVRTFLGSTSVSCDDSDVSASHDVRRVASSVRNSSSSLSTSEVASDVGAVLRKYVLPEDVADAVAAAVIAKQLPSKPASLDALLARLLMPSSGLKPELVHAVLKRSPAALKQSSERLHSKLRSLEHALDCSEDELLGMLGSTRNLLGLKAETIKGKLGSLSGIMCLPPARISALARKCPHLLSCSTETLSSKFKGIKQLVQRPHEQVVQMVLETPQLLFLNPQSLQTKFEDLCEVMEASPSRMGEMVLARPMLLTSSTQTIKDRWFALRSVVSSSTRWRAELKSLAPATLASILLASKSKVRRLSYLAAQDLQETAALSSLINMTQPEFVKKYPGFKIWSLL</sequence>
<name>A0A250XG13_9CHLO</name>
<dbReference type="Proteomes" id="UP000232323">
    <property type="component" value="Unassembled WGS sequence"/>
</dbReference>
<protein>
    <submittedName>
        <fullName evidence="5">Uncharacterized protein</fullName>
    </submittedName>
</protein>
<dbReference type="PANTHER" id="PTHR15437">
    <property type="entry name" value="TRANSCRIPTION TERMINATION FACTOR, MITOCHONDRIAL"/>
    <property type="match status" value="1"/>
</dbReference>
<feature type="region of interest" description="Disordered" evidence="4">
    <location>
        <begin position="1"/>
        <end position="21"/>
    </location>
</feature>
<organism evidence="5 6">
    <name type="scientific">Chlamydomonas eustigma</name>
    <dbReference type="NCBI Taxonomy" id="1157962"/>
    <lineage>
        <taxon>Eukaryota</taxon>
        <taxon>Viridiplantae</taxon>
        <taxon>Chlorophyta</taxon>
        <taxon>core chlorophytes</taxon>
        <taxon>Chlorophyceae</taxon>
        <taxon>CS clade</taxon>
        <taxon>Chlamydomonadales</taxon>
        <taxon>Chlamydomonadaceae</taxon>
        <taxon>Chlamydomonas</taxon>
    </lineage>
</organism>
<feature type="region of interest" description="Disordered" evidence="4">
    <location>
        <begin position="329"/>
        <end position="380"/>
    </location>
</feature>
<keyword evidence="2" id="KW-0806">Transcription termination</keyword>
<keyword evidence="2" id="KW-0804">Transcription</keyword>
<keyword evidence="6" id="KW-1185">Reference proteome</keyword>
<evidence type="ECO:0000313" key="6">
    <source>
        <dbReference type="Proteomes" id="UP000232323"/>
    </source>
</evidence>
<keyword evidence="3" id="KW-0809">Transit peptide</keyword>
<reference evidence="5 6" key="1">
    <citation type="submission" date="2017-08" db="EMBL/GenBank/DDBJ databases">
        <title>Acidophilic green algal genome provides insights into adaptation to an acidic environment.</title>
        <authorList>
            <person name="Hirooka S."/>
            <person name="Hirose Y."/>
            <person name="Kanesaki Y."/>
            <person name="Higuchi S."/>
            <person name="Fujiwara T."/>
            <person name="Onuma R."/>
            <person name="Era A."/>
            <person name="Ohbayashi R."/>
            <person name="Uzuka A."/>
            <person name="Nozaki H."/>
            <person name="Yoshikawa H."/>
            <person name="Miyagishima S.Y."/>
        </authorList>
    </citation>
    <scope>NUCLEOTIDE SEQUENCE [LARGE SCALE GENOMIC DNA]</scope>
    <source>
        <strain evidence="5 6">NIES-2499</strain>
    </source>
</reference>
<dbReference type="Pfam" id="PF02536">
    <property type="entry name" value="mTERF"/>
    <property type="match status" value="1"/>
</dbReference>
<dbReference type="InterPro" id="IPR038538">
    <property type="entry name" value="MTERF_sf"/>
</dbReference>
<feature type="compositionally biased region" description="Low complexity" evidence="4">
    <location>
        <begin position="141"/>
        <end position="153"/>
    </location>
</feature>
<comment type="caution">
    <text evidence="5">The sequence shown here is derived from an EMBL/GenBank/DDBJ whole genome shotgun (WGS) entry which is preliminary data.</text>
</comment>
<dbReference type="SMART" id="SM00733">
    <property type="entry name" value="Mterf"/>
    <property type="match status" value="4"/>
</dbReference>
<dbReference type="EMBL" id="BEGY01000071">
    <property type="protein sequence ID" value="GAX81849.1"/>
    <property type="molecule type" value="Genomic_DNA"/>
</dbReference>
<dbReference type="InterPro" id="IPR003690">
    <property type="entry name" value="MTERF"/>
</dbReference>
<dbReference type="PANTHER" id="PTHR15437:SF6">
    <property type="entry name" value="TRANSCRIPTION TERMINATION FACTOR, MITOCHONDRIAL"/>
    <property type="match status" value="1"/>
</dbReference>
<evidence type="ECO:0000256" key="1">
    <source>
        <dbReference type="ARBA" id="ARBA00007692"/>
    </source>
</evidence>
<dbReference type="AlphaFoldDB" id="A0A250XG13"/>
<gene>
    <name evidence="5" type="ORF">CEUSTIGMA_g9277.t1</name>
</gene>